<evidence type="ECO:0000256" key="2">
    <source>
        <dbReference type="ARBA" id="ARBA00022679"/>
    </source>
</evidence>
<dbReference type="Pfam" id="PF10017">
    <property type="entry name" value="Methyltransf_33"/>
    <property type="match status" value="1"/>
</dbReference>
<sequence length="323" mass="36754">MENNPKPYLDTPFKQDVYKGLSDFPKHLSSKYLYDANGDKIFQAIMNLPEYYLTNSEFSILQENKEEICTLFAENTPAFNLIELGAGDAKKTKILLAHLNSINANFKYLPIDLSENALKQLESSLAEDFPNIHVAPKCGSYIDALETVAFSKNNKNIILFLGSNIGNMLISQAISFLKKIKRLMHKNDILFLGCDLKKDPQLILNAYSDTSGITASFNKNILKRINTELQGNFNVESFMHWEAYDPESGTAKSYLVSQKPQQVTIAAINLKVHFKAWETIHTEISQKYDHEMIQQLSEEAGLKIVSKFGDKQDYFQNYLLIKK</sequence>
<keyword evidence="2 4" id="KW-0808">Transferase</keyword>
<organism evidence="4 5">
    <name type="scientific">Arenibacter nanhaiticus</name>
    <dbReference type="NCBI Taxonomy" id="558155"/>
    <lineage>
        <taxon>Bacteria</taxon>
        <taxon>Pseudomonadati</taxon>
        <taxon>Bacteroidota</taxon>
        <taxon>Flavobacteriia</taxon>
        <taxon>Flavobacteriales</taxon>
        <taxon>Flavobacteriaceae</taxon>
        <taxon>Arenibacter</taxon>
    </lineage>
</organism>
<keyword evidence="5" id="KW-1185">Reference proteome</keyword>
<dbReference type="PANTHER" id="PTHR43397">
    <property type="entry name" value="ERGOTHIONEINE BIOSYNTHESIS PROTEIN 1"/>
    <property type="match status" value="1"/>
</dbReference>
<accession>A0A1M6HGE6</accession>
<dbReference type="GO" id="GO:0032259">
    <property type="term" value="P:methylation"/>
    <property type="evidence" value="ECO:0007669"/>
    <property type="project" value="UniProtKB-KW"/>
</dbReference>
<dbReference type="OrthoDB" id="5289726at2"/>
<protein>
    <submittedName>
        <fullName evidence="4">Dimethylhistidine N-methyltransferase</fullName>
    </submittedName>
</protein>
<dbReference type="STRING" id="558155.SAMN04487911_11412"/>
<dbReference type="InterPro" id="IPR029063">
    <property type="entry name" value="SAM-dependent_MTases_sf"/>
</dbReference>
<evidence type="ECO:0000259" key="3">
    <source>
        <dbReference type="Pfam" id="PF10017"/>
    </source>
</evidence>
<dbReference type="InterPro" id="IPR035094">
    <property type="entry name" value="EgtD"/>
</dbReference>
<dbReference type="GO" id="GO:0008168">
    <property type="term" value="F:methyltransferase activity"/>
    <property type="evidence" value="ECO:0007669"/>
    <property type="project" value="UniProtKB-KW"/>
</dbReference>
<dbReference type="AlphaFoldDB" id="A0A1M6HGE6"/>
<dbReference type="PIRSF" id="PIRSF018005">
    <property type="entry name" value="UCP018005"/>
    <property type="match status" value="1"/>
</dbReference>
<dbReference type="InterPro" id="IPR017804">
    <property type="entry name" value="MeTrfase_EgtD-like"/>
</dbReference>
<feature type="domain" description="Histidine-specific methyltransferase SAM-dependent" evidence="3">
    <location>
        <begin position="13"/>
        <end position="320"/>
    </location>
</feature>
<name>A0A1M6HGE6_9FLAO</name>
<evidence type="ECO:0000313" key="5">
    <source>
        <dbReference type="Proteomes" id="UP000184231"/>
    </source>
</evidence>
<evidence type="ECO:0000256" key="1">
    <source>
        <dbReference type="ARBA" id="ARBA00022603"/>
    </source>
</evidence>
<dbReference type="Gene3D" id="3.40.50.150">
    <property type="entry name" value="Vaccinia Virus protein VP39"/>
    <property type="match status" value="1"/>
</dbReference>
<proteinExistence type="predicted"/>
<dbReference type="SUPFAM" id="SSF53335">
    <property type="entry name" value="S-adenosyl-L-methionine-dependent methyltransferases"/>
    <property type="match status" value="1"/>
</dbReference>
<gene>
    <name evidence="4" type="ORF">SAMN04487911_11412</name>
</gene>
<dbReference type="EMBL" id="FQYX01000014">
    <property type="protein sequence ID" value="SHJ21247.1"/>
    <property type="molecule type" value="Genomic_DNA"/>
</dbReference>
<reference evidence="4 5" key="1">
    <citation type="submission" date="2016-11" db="EMBL/GenBank/DDBJ databases">
        <authorList>
            <person name="Jaros S."/>
            <person name="Januszkiewicz K."/>
            <person name="Wedrychowicz H."/>
        </authorList>
    </citation>
    <scope>NUCLEOTIDE SEQUENCE [LARGE SCALE GENOMIC DNA]</scope>
    <source>
        <strain evidence="4 5">CGMCC 1.8863</strain>
    </source>
</reference>
<dbReference type="InterPro" id="IPR051128">
    <property type="entry name" value="EgtD_Methyltrsf_superfamily"/>
</dbReference>
<keyword evidence="1 4" id="KW-0489">Methyltransferase</keyword>
<dbReference type="Proteomes" id="UP000184231">
    <property type="component" value="Unassembled WGS sequence"/>
</dbReference>
<evidence type="ECO:0000313" key="4">
    <source>
        <dbReference type="EMBL" id="SHJ21247.1"/>
    </source>
</evidence>
<dbReference type="RefSeq" id="WP_072764581.1">
    <property type="nucleotide sequence ID" value="NZ_FQYX01000014.1"/>
</dbReference>
<dbReference type="PANTHER" id="PTHR43397:SF1">
    <property type="entry name" value="ERGOTHIONEINE BIOSYNTHESIS PROTEIN 1"/>
    <property type="match status" value="1"/>
</dbReference>
<dbReference type="InterPro" id="IPR019257">
    <property type="entry name" value="MeTrfase_dom"/>
</dbReference>
<dbReference type="NCBIfam" id="TIGR03438">
    <property type="entry name" value="egtD_ergothio"/>
    <property type="match status" value="1"/>
</dbReference>